<name>U1GC17_ENDPU</name>
<protein>
    <submittedName>
        <fullName evidence="2">Uncharacterized protein</fullName>
    </submittedName>
</protein>
<dbReference type="GeneID" id="19242671"/>
<dbReference type="PANTHER" id="PTHR33099">
    <property type="entry name" value="FE2OG DIOXYGENASE DOMAIN-CONTAINING PROTEIN"/>
    <property type="match status" value="1"/>
</dbReference>
<dbReference type="PANTHER" id="PTHR33099:SF7">
    <property type="entry name" value="MYND-TYPE DOMAIN-CONTAINING PROTEIN"/>
    <property type="match status" value="1"/>
</dbReference>
<keyword evidence="3" id="KW-1185">Reference proteome</keyword>
<evidence type="ECO:0000313" key="3">
    <source>
        <dbReference type="Proteomes" id="UP000019373"/>
    </source>
</evidence>
<dbReference type="HOGENOM" id="CLU_007520_1_2_1"/>
<dbReference type="AlphaFoldDB" id="U1GC17"/>
<dbReference type="Proteomes" id="UP000019373">
    <property type="component" value="Unassembled WGS sequence"/>
</dbReference>
<dbReference type="OMA" id="WFSETIM"/>
<sequence length="969" mass="108817">MTAQSIKKGVCDALANVEVSGSFACFHVLDSFPNPALFIRGLGTIGLPLSVRDAQAIASSSVTQQSPFGKGSQTLVDTSVRKSWQIDPAYFHLRNPRLGHHVGRVVETVAKELNVACGPRHVRAELYKLLLYEEGAFFLPHQDGEKVKGMFGTLMICLPSQHSGGEIHLSHEGKRQIISTSETSDFEYSYAAWYSDVTHEVKPVTGGYRLVLIYNLVQTSSGPTATASASTDSKSKLKSVLSQWSAVCNQENPDIPRMLAYKLSYKYSKSSLSFEALKGSDHVKFRYLLDACNDQNFLVYLAHIEKEVTGGCDESEYWDRCGGGGYYGYDEDSADEDTEEEDQSYRTKASIKDKKDLGGCHEIIDLVDSSIQLTRVIDRNRKEIAKTVDFDVEDIAQGDIFERAPDGEDFTGYTGNEGVSTTHFYHDTVVLLLPQTCRVDLMYKAAKEDPDRILSWMKRLREDHGTTSDASKRLELERLCHLVLQQERKTSSERFSCLSTYIESTELLEGVASAALKLDNVPLLEEALGLQRGEPSVEMFGIIGGAIPRLGFETLKPALETAFRRIKHIDSKRSALLHLAGEPSSASGKTSDMEASAVKGWVRAQMESIFLSCSSVTPKDGTALAEVADEFGAKMLEQRIVPFVEAKSDHTSFAMAFLIRLFELRGRQVPVSTVAETYRRVIEKVITQFDWGASEERLPIFYPVSGDVIMQTLQQCEVLSLSNAICNLFHQIQHSALNARTDVFGSLLLPYIELLLTHLRKGGSCFMLSNDCREHVHLILQAYIIRYIGPEPRRPTDWSRPTRTVRCSCRDCLDLKAFVKDSIRETCEFRIIQARRKHLEKQLPRTGYRCQTITSGSPHALVITKVHEQYVQEHSQWQNRFDFAKKHIRNLDSNPWLKHLLGDKHDEILNLKITDRPLSMLSPQLHNNNKSELGQHFAGNKRKEPEHNGHEAADPTKRTKLNIVDLTAD</sequence>
<feature type="compositionally biased region" description="Basic and acidic residues" evidence="1">
    <location>
        <begin position="941"/>
        <end position="957"/>
    </location>
</feature>
<gene>
    <name evidence="2" type="ORF">EPUS_07791</name>
</gene>
<feature type="region of interest" description="Disordered" evidence="1">
    <location>
        <begin position="924"/>
        <end position="969"/>
    </location>
</feature>
<reference evidence="3" key="1">
    <citation type="journal article" date="2014" name="BMC Genomics">
        <title>Genome characteristics reveal the impact of lichenization on lichen-forming fungus Endocarpon pusillum Hedwig (Verrucariales, Ascomycota).</title>
        <authorList>
            <person name="Wang Y.-Y."/>
            <person name="Liu B."/>
            <person name="Zhang X.-Y."/>
            <person name="Zhou Q.-M."/>
            <person name="Zhang T."/>
            <person name="Li H."/>
            <person name="Yu Y.-F."/>
            <person name="Zhang X.-L."/>
            <person name="Hao X.-Y."/>
            <person name="Wang M."/>
            <person name="Wang L."/>
            <person name="Wei J.-C."/>
        </authorList>
    </citation>
    <scope>NUCLEOTIDE SEQUENCE [LARGE SCALE GENOMIC DNA]</scope>
    <source>
        <strain evidence="3">Z07020 / HMAS-L-300199</strain>
    </source>
</reference>
<dbReference type="EMBL" id="KE720819">
    <property type="protein sequence ID" value="ERF75102.1"/>
    <property type="molecule type" value="Genomic_DNA"/>
</dbReference>
<dbReference type="OrthoDB" id="27483at2759"/>
<evidence type="ECO:0000256" key="1">
    <source>
        <dbReference type="SAM" id="MobiDB-lite"/>
    </source>
</evidence>
<accession>U1GC17</accession>
<dbReference type="Gene3D" id="2.60.120.620">
    <property type="entry name" value="q2cbj1_9rhob like domain"/>
    <property type="match status" value="1"/>
</dbReference>
<dbReference type="RefSeq" id="XP_007787535.1">
    <property type="nucleotide sequence ID" value="XM_007789345.1"/>
</dbReference>
<organism evidence="2 3">
    <name type="scientific">Endocarpon pusillum (strain Z07020 / HMAS-L-300199)</name>
    <name type="common">Lichen-forming fungus</name>
    <dbReference type="NCBI Taxonomy" id="1263415"/>
    <lineage>
        <taxon>Eukaryota</taxon>
        <taxon>Fungi</taxon>
        <taxon>Dikarya</taxon>
        <taxon>Ascomycota</taxon>
        <taxon>Pezizomycotina</taxon>
        <taxon>Eurotiomycetes</taxon>
        <taxon>Chaetothyriomycetidae</taxon>
        <taxon>Verrucariales</taxon>
        <taxon>Verrucariaceae</taxon>
        <taxon>Endocarpon</taxon>
    </lineage>
</organism>
<dbReference type="eggNOG" id="ENOG502S2NY">
    <property type="taxonomic scope" value="Eukaryota"/>
</dbReference>
<evidence type="ECO:0000313" key="2">
    <source>
        <dbReference type="EMBL" id="ERF75102.1"/>
    </source>
</evidence>
<proteinExistence type="predicted"/>